<evidence type="ECO:0000256" key="1">
    <source>
        <dbReference type="ARBA" id="ARBA00022679"/>
    </source>
</evidence>
<dbReference type="Proteomes" id="UP000243081">
    <property type="component" value="Unassembled WGS sequence"/>
</dbReference>
<accession>A0A179I638</accession>
<keyword evidence="1" id="KW-0808">Transferase</keyword>
<dbReference type="PANTHER" id="PTHR31642">
    <property type="entry name" value="TRICHOTHECENE 3-O-ACETYLTRANSFERASE"/>
    <property type="match status" value="1"/>
</dbReference>
<feature type="domain" description="Trichothecene 3-O-acetyltransferase-like N-terminal" evidence="2">
    <location>
        <begin position="28"/>
        <end position="170"/>
    </location>
</feature>
<dbReference type="OrthoDB" id="3548654at2759"/>
<sequence>MSGEAPAVSRPLTAWNQAALRGYIRQVHCFESDGGRQALGVLRGKLEQALKHVCLRMPYMAGRLSLSKEQPGVIMLHTREGDQVKLSTRDVRGDRNLVYANIRKRGFPAGDFVGSVFNTDQALCEDGPPISAAQIQLLLVDGGILMCVFVYHSITDGVGVNYFLSALAAAMRDPDSFLQKPLSCPSKIDIPIPSSSSMEKKDAELAMTLSKQCPELSLAATGTTHEDYMTSMFGVSKVKFGGIFVFGPEKLQLAKVAVVSAGHPSTPSTFSCLAALSWAFMTTARLQTVGIAEQSRKENTKCRIVIPTWFGDRLFCEQLRDYAGNAVVFTEAWHGAADLFAVADSTSTDLSNAKDALTRSTLFNNVADPRQLQYSFTPSDPRQLFFNSWRRIGADIEWTIPTASGMKRTTADAIRKSQSEWNESAGLIMPGRRDKLEYEAVLSSDADSMESLRKNKAWKSWIDREIF</sequence>
<proteinExistence type="predicted"/>
<dbReference type="Pfam" id="PF22664">
    <property type="entry name" value="TRI-like_N"/>
    <property type="match status" value="1"/>
</dbReference>
<reference evidence="3 4" key="1">
    <citation type="submission" date="2016-03" db="EMBL/GenBank/DDBJ databases">
        <title>Fine-scale spatial genetic structure of a fungal parasite of coffee scale insects.</title>
        <authorList>
            <person name="Jackson D."/>
            <person name="Zemenick K.A."/>
            <person name="Malloure B."/>
            <person name="Quandt C.A."/>
            <person name="James T.Y."/>
        </authorList>
    </citation>
    <scope>NUCLEOTIDE SEQUENCE [LARGE SCALE GENOMIC DNA]</scope>
    <source>
        <strain evidence="3 4">UM487</strain>
    </source>
</reference>
<evidence type="ECO:0000313" key="3">
    <source>
        <dbReference type="EMBL" id="OAQ97050.1"/>
    </source>
</evidence>
<gene>
    <name evidence="3" type="ORF">LLEC1_04788</name>
</gene>
<dbReference type="OMA" id="VWTHVTR"/>
<evidence type="ECO:0000313" key="4">
    <source>
        <dbReference type="Proteomes" id="UP000243081"/>
    </source>
</evidence>
<organism evidence="3 4">
    <name type="scientific">Cordyceps confragosa</name>
    <name type="common">Lecanicillium lecanii</name>
    <dbReference type="NCBI Taxonomy" id="2714763"/>
    <lineage>
        <taxon>Eukaryota</taxon>
        <taxon>Fungi</taxon>
        <taxon>Dikarya</taxon>
        <taxon>Ascomycota</taxon>
        <taxon>Pezizomycotina</taxon>
        <taxon>Sordariomycetes</taxon>
        <taxon>Hypocreomycetidae</taxon>
        <taxon>Hypocreales</taxon>
        <taxon>Cordycipitaceae</taxon>
        <taxon>Akanthomyces</taxon>
    </lineage>
</organism>
<comment type="caution">
    <text evidence="3">The sequence shown here is derived from an EMBL/GenBank/DDBJ whole genome shotgun (WGS) entry which is preliminary data.</text>
</comment>
<protein>
    <recommendedName>
        <fullName evidence="2">Trichothecene 3-O-acetyltransferase-like N-terminal domain-containing protein</fullName>
    </recommendedName>
</protein>
<dbReference type="EMBL" id="LUKN01003701">
    <property type="protein sequence ID" value="OAQ97050.1"/>
    <property type="molecule type" value="Genomic_DNA"/>
</dbReference>
<dbReference type="InterPro" id="IPR023213">
    <property type="entry name" value="CAT-like_dom_sf"/>
</dbReference>
<dbReference type="AlphaFoldDB" id="A0A179I638"/>
<dbReference type="InterPro" id="IPR050317">
    <property type="entry name" value="Plant_Fungal_Acyltransferase"/>
</dbReference>
<dbReference type="GO" id="GO:0016747">
    <property type="term" value="F:acyltransferase activity, transferring groups other than amino-acyl groups"/>
    <property type="evidence" value="ECO:0007669"/>
    <property type="project" value="TreeGrafter"/>
</dbReference>
<dbReference type="Gene3D" id="3.30.559.10">
    <property type="entry name" value="Chloramphenicol acetyltransferase-like domain"/>
    <property type="match status" value="2"/>
</dbReference>
<dbReference type="GO" id="GO:0044550">
    <property type="term" value="P:secondary metabolite biosynthetic process"/>
    <property type="evidence" value="ECO:0007669"/>
    <property type="project" value="TreeGrafter"/>
</dbReference>
<keyword evidence="4" id="KW-1185">Reference proteome</keyword>
<dbReference type="PANTHER" id="PTHR31642:SF310">
    <property type="entry name" value="FATTY ALCOHOL:CAFFEOYL-COA ACYLTRANSFERASE"/>
    <property type="match status" value="1"/>
</dbReference>
<dbReference type="InterPro" id="IPR054710">
    <property type="entry name" value="Tri101-like_N"/>
</dbReference>
<name>A0A179I638_CORDF</name>
<evidence type="ECO:0000259" key="2">
    <source>
        <dbReference type="Pfam" id="PF22664"/>
    </source>
</evidence>